<keyword evidence="3" id="KW-1185">Reference proteome</keyword>
<feature type="transmembrane region" description="Helical" evidence="1">
    <location>
        <begin position="28"/>
        <end position="49"/>
    </location>
</feature>
<evidence type="ECO:0000313" key="2">
    <source>
        <dbReference type="EMBL" id="GFY74361.1"/>
    </source>
</evidence>
<keyword evidence="1" id="KW-1133">Transmembrane helix</keyword>
<keyword evidence="1" id="KW-0472">Membrane</keyword>
<gene>
    <name evidence="2" type="ORF">TNIN_268531</name>
</gene>
<dbReference type="Proteomes" id="UP000886998">
    <property type="component" value="Unassembled WGS sequence"/>
</dbReference>
<sequence>MDGTTSRSSLKPCSTCLHFCSWPVFWHALWLCITTAMVDMVIPIPMVIMDMSMITTSTMDSMITITMIITSRNRLLEKVQRLFEFTERQRILSLKQESCPNCIFFL</sequence>
<dbReference type="EMBL" id="BMAV01020694">
    <property type="protein sequence ID" value="GFY74361.1"/>
    <property type="molecule type" value="Genomic_DNA"/>
</dbReference>
<comment type="caution">
    <text evidence="2">The sequence shown here is derived from an EMBL/GenBank/DDBJ whole genome shotgun (WGS) entry which is preliminary data.</text>
</comment>
<evidence type="ECO:0000256" key="1">
    <source>
        <dbReference type="SAM" id="Phobius"/>
    </source>
</evidence>
<evidence type="ECO:0000313" key="3">
    <source>
        <dbReference type="Proteomes" id="UP000886998"/>
    </source>
</evidence>
<organism evidence="2 3">
    <name type="scientific">Trichonephila inaurata madagascariensis</name>
    <dbReference type="NCBI Taxonomy" id="2747483"/>
    <lineage>
        <taxon>Eukaryota</taxon>
        <taxon>Metazoa</taxon>
        <taxon>Ecdysozoa</taxon>
        <taxon>Arthropoda</taxon>
        <taxon>Chelicerata</taxon>
        <taxon>Arachnida</taxon>
        <taxon>Araneae</taxon>
        <taxon>Araneomorphae</taxon>
        <taxon>Entelegynae</taxon>
        <taxon>Araneoidea</taxon>
        <taxon>Nephilidae</taxon>
        <taxon>Trichonephila</taxon>
        <taxon>Trichonephila inaurata</taxon>
    </lineage>
</organism>
<protein>
    <submittedName>
        <fullName evidence="2">Uncharacterized protein</fullName>
    </submittedName>
</protein>
<accession>A0A8X7CNB3</accession>
<name>A0A8X7CNB3_9ARAC</name>
<keyword evidence="1" id="KW-0812">Transmembrane</keyword>
<proteinExistence type="predicted"/>
<reference evidence="2" key="1">
    <citation type="submission" date="2020-08" db="EMBL/GenBank/DDBJ databases">
        <title>Multicomponent nature underlies the extraordinary mechanical properties of spider dragline silk.</title>
        <authorList>
            <person name="Kono N."/>
            <person name="Nakamura H."/>
            <person name="Mori M."/>
            <person name="Yoshida Y."/>
            <person name="Ohtoshi R."/>
            <person name="Malay A.D."/>
            <person name="Moran D.A.P."/>
            <person name="Tomita M."/>
            <person name="Numata K."/>
            <person name="Arakawa K."/>
        </authorList>
    </citation>
    <scope>NUCLEOTIDE SEQUENCE</scope>
</reference>
<dbReference type="AlphaFoldDB" id="A0A8X7CNB3"/>